<dbReference type="STRING" id="857342.A0A2T3B6P4"/>
<feature type="region of interest" description="Disordered" evidence="6">
    <location>
        <begin position="158"/>
        <end position="178"/>
    </location>
</feature>
<evidence type="ECO:0000256" key="3">
    <source>
        <dbReference type="ARBA" id="ARBA00023274"/>
    </source>
</evidence>
<dbReference type="Gene3D" id="3.30.230.10">
    <property type="match status" value="1"/>
</dbReference>
<proteinExistence type="inferred from homology"/>
<dbReference type="InParanoid" id="A0A2T3B6P4"/>
<keyword evidence="3 4" id="KW-0687">Ribonucleoprotein</keyword>
<evidence type="ECO:0000256" key="5">
    <source>
        <dbReference type="RuleBase" id="RU003823"/>
    </source>
</evidence>
<feature type="domain" description="S5 DRBM" evidence="7">
    <location>
        <begin position="261"/>
        <end position="324"/>
    </location>
</feature>
<evidence type="ECO:0000256" key="2">
    <source>
        <dbReference type="ARBA" id="ARBA00022980"/>
    </source>
</evidence>
<dbReference type="GO" id="GO:0005840">
    <property type="term" value="C:ribosome"/>
    <property type="evidence" value="ECO:0007669"/>
    <property type="project" value="UniProtKB-KW"/>
</dbReference>
<dbReference type="OrthoDB" id="309483at2759"/>
<dbReference type="Pfam" id="PF03719">
    <property type="entry name" value="Ribosomal_S5_C"/>
    <property type="match status" value="1"/>
</dbReference>
<sequence length="424" mass="47775">MSVSRPARCLFSHPPIPTVRPRVRCRNFHTSPNLCERRRPRFPNIKAADMGLVDKPMPPPQELFRAYSEEEKALLAKKYTPEQIRAIEAGEAAIRPEDLDRQGVVRTDAGTLPYLDDFRHYRNVVDKRPQDETPEDPNTRFMTEEELGRSFSDYFHKLDKENPPPVRKPPQAGDQQFNPTRLNLLRADYEAPSYMGTNGPLPAGQSLLAPALPKDFSLDDTPAVKKEAAQEEDDENARDQLGVYKQLRKQTGLTMDDIMKLRVKTLVINYVTNQTRLGKIQSVLVLAIAGNGNGRLGVGQAKGQEMENTLNLARIAAIRNMQPVPRYEDRTVYGEVEGKVSAVKVQLMARPPGFGLRCQHIIFEMARAAGIHDLAARVPRSRNKMNTVKAAYQALMKQRIPDEVARGLGKKLVDVRKVYYGGRV</sequence>
<dbReference type="InterPro" id="IPR014721">
    <property type="entry name" value="Ribsml_uS5_D2-typ_fold_subgr"/>
</dbReference>
<dbReference type="GO" id="GO:0003735">
    <property type="term" value="F:structural constituent of ribosome"/>
    <property type="evidence" value="ECO:0007669"/>
    <property type="project" value="UniProtKB-UniRule"/>
</dbReference>
<dbReference type="InterPro" id="IPR013810">
    <property type="entry name" value="Ribosomal_uS5_N"/>
</dbReference>
<dbReference type="GO" id="GO:0003723">
    <property type="term" value="F:RNA binding"/>
    <property type="evidence" value="ECO:0007669"/>
    <property type="project" value="InterPro"/>
</dbReference>
<evidence type="ECO:0000313" key="9">
    <source>
        <dbReference type="Proteomes" id="UP000241818"/>
    </source>
</evidence>
<evidence type="ECO:0000256" key="6">
    <source>
        <dbReference type="SAM" id="MobiDB-lite"/>
    </source>
</evidence>
<dbReference type="FunFam" id="3.30.230.10:FF:000041">
    <property type="entry name" value="37S ribosomal protein S5"/>
    <property type="match status" value="1"/>
</dbReference>
<keyword evidence="2 4" id="KW-0689">Ribosomal protein</keyword>
<dbReference type="Gene3D" id="3.30.160.20">
    <property type="match status" value="1"/>
</dbReference>
<keyword evidence="9" id="KW-1185">Reference proteome</keyword>
<dbReference type="GO" id="GO:1990904">
    <property type="term" value="C:ribonucleoprotein complex"/>
    <property type="evidence" value="ECO:0007669"/>
    <property type="project" value="UniProtKB-UniRule"/>
</dbReference>
<comment type="similarity">
    <text evidence="1 5">Belongs to the universal ribosomal protein uS5 family.</text>
</comment>
<dbReference type="PANTHER" id="PTHR48277:SF1">
    <property type="entry name" value="MITOCHONDRIAL RIBOSOMAL PROTEIN S5"/>
    <property type="match status" value="1"/>
</dbReference>
<evidence type="ECO:0000259" key="7">
    <source>
        <dbReference type="PROSITE" id="PS50881"/>
    </source>
</evidence>
<evidence type="ECO:0000256" key="4">
    <source>
        <dbReference type="PROSITE-ProRule" id="PRU00268"/>
    </source>
</evidence>
<organism evidence="8 9">
    <name type="scientific">Amorphotheca resinae ATCC 22711</name>
    <dbReference type="NCBI Taxonomy" id="857342"/>
    <lineage>
        <taxon>Eukaryota</taxon>
        <taxon>Fungi</taxon>
        <taxon>Dikarya</taxon>
        <taxon>Ascomycota</taxon>
        <taxon>Pezizomycotina</taxon>
        <taxon>Leotiomycetes</taxon>
        <taxon>Helotiales</taxon>
        <taxon>Amorphothecaceae</taxon>
        <taxon>Amorphotheca</taxon>
    </lineage>
</organism>
<evidence type="ECO:0000313" key="8">
    <source>
        <dbReference type="EMBL" id="PSS22416.1"/>
    </source>
</evidence>
<evidence type="ECO:0000256" key="1">
    <source>
        <dbReference type="ARBA" id="ARBA00008945"/>
    </source>
</evidence>
<dbReference type="GeneID" id="36578301"/>
<protein>
    <recommendedName>
        <fullName evidence="7">S5 DRBM domain-containing protein</fullName>
    </recommendedName>
</protein>
<dbReference type="Proteomes" id="UP000241818">
    <property type="component" value="Unassembled WGS sequence"/>
</dbReference>
<gene>
    <name evidence="8" type="ORF">M430DRAFT_99814</name>
</gene>
<dbReference type="RefSeq" id="XP_024722571.1">
    <property type="nucleotide sequence ID" value="XM_024870220.1"/>
</dbReference>
<dbReference type="EMBL" id="KZ679009">
    <property type="protein sequence ID" value="PSS22416.1"/>
    <property type="molecule type" value="Genomic_DNA"/>
</dbReference>
<dbReference type="InterPro" id="IPR005324">
    <property type="entry name" value="Ribosomal_uS5_C"/>
</dbReference>
<dbReference type="Pfam" id="PF00333">
    <property type="entry name" value="Ribosomal_S5"/>
    <property type="match status" value="1"/>
</dbReference>
<dbReference type="GO" id="GO:0006412">
    <property type="term" value="P:translation"/>
    <property type="evidence" value="ECO:0007669"/>
    <property type="project" value="InterPro"/>
</dbReference>
<dbReference type="FunCoup" id="A0A2T3B6P4">
    <property type="interactions" value="554"/>
</dbReference>
<dbReference type="InterPro" id="IPR000851">
    <property type="entry name" value="Ribosomal_uS5"/>
</dbReference>
<reference evidence="8 9" key="1">
    <citation type="journal article" date="2018" name="New Phytol.">
        <title>Comparative genomics and transcriptomics depict ericoid mycorrhizal fungi as versatile saprotrophs and plant mutualists.</title>
        <authorList>
            <person name="Martino E."/>
            <person name="Morin E."/>
            <person name="Grelet G.A."/>
            <person name="Kuo A."/>
            <person name="Kohler A."/>
            <person name="Daghino S."/>
            <person name="Barry K.W."/>
            <person name="Cichocki N."/>
            <person name="Clum A."/>
            <person name="Dockter R.B."/>
            <person name="Hainaut M."/>
            <person name="Kuo R.C."/>
            <person name="LaButti K."/>
            <person name="Lindahl B.D."/>
            <person name="Lindquist E.A."/>
            <person name="Lipzen A."/>
            <person name="Khouja H.R."/>
            <person name="Magnuson J."/>
            <person name="Murat C."/>
            <person name="Ohm R.A."/>
            <person name="Singer S.W."/>
            <person name="Spatafora J.W."/>
            <person name="Wang M."/>
            <person name="Veneault-Fourrey C."/>
            <person name="Henrissat B."/>
            <person name="Grigoriev I.V."/>
            <person name="Martin F.M."/>
            <person name="Perotto S."/>
        </authorList>
    </citation>
    <scope>NUCLEOTIDE SEQUENCE [LARGE SCALE GENOMIC DNA]</scope>
    <source>
        <strain evidence="8 9">ATCC 22711</strain>
    </source>
</reference>
<accession>A0A2T3B6P4</accession>
<dbReference type="AlphaFoldDB" id="A0A2T3B6P4"/>
<name>A0A2T3B6P4_AMORE</name>
<dbReference type="SUPFAM" id="SSF54768">
    <property type="entry name" value="dsRNA-binding domain-like"/>
    <property type="match status" value="1"/>
</dbReference>
<dbReference type="SUPFAM" id="SSF54211">
    <property type="entry name" value="Ribosomal protein S5 domain 2-like"/>
    <property type="match status" value="1"/>
</dbReference>
<dbReference type="InterPro" id="IPR020568">
    <property type="entry name" value="Ribosomal_Su5_D2-typ_SF"/>
</dbReference>
<dbReference type="PROSITE" id="PS50881">
    <property type="entry name" value="S5_DSRBD"/>
    <property type="match status" value="1"/>
</dbReference>
<dbReference type="PANTHER" id="PTHR48277">
    <property type="entry name" value="MITOCHONDRIAL RIBOSOMAL PROTEIN S5"/>
    <property type="match status" value="1"/>
</dbReference>